<comment type="caution">
    <text evidence="3">The sequence shown here is derived from an EMBL/GenBank/DDBJ whole genome shotgun (WGS) entry which is preliminary data.</text>
</comment>
<dbReference type="InterPro" id="IPR028004">
    <property type="entry name" value="DUF4643"/>
</dbReference>
<evidence type="ECO:0000256" key="2">
    <source>
        <dbReference type="SAM" id="MobiDB-lite"/>
    </source>
</evidence>
<dbReference type="Proteomes" id="UP000823561">
    <property type="component" value="Chromosome 11"/>
</dbReference>
<accession>A0AAV6GGS5</accession>
<keyword evidence="4" id="KW-1185">Reference proteome</keyword>
<feature type="compositionally biased region" description="Basic and acidic residues" evidence="2">
    <location>
        <begin position="386"/>
        <end position="409"/>
    </location>
</feature>
<evidence type="ECO:0000313" key="3">
    <source>
        <dbReference type="EMBL" id="KAG5274000.1"/>
    </source>
</evidence>
<feature type="compositionally biased region" description="Low complexity" evidence="2">
    <location>
        <begin position="435"/>
        <end position="444"/>
    </location>
</feature>
<protein>
    <recommendedName>
        <fullName evidence="5">Proline rich 33</fullName>
    </recommendedName>
</protein>
<proteinExistence type="predicted"/>
<feature type="compositionally biased region" description="Polar residues" evidence="2">
    <location>
        <begin position="279"/>
        <end position="289"/>
    </location>
</feature>
<feature type="region of interest" description="Disordered" evidence="2">
    <location>
        <begin position="681"/>
        <end position="703"/>
    </location>
</feature>
<name>A0AAV6GGS5_9TELE</name>
<dbReference type="EMBL" id="JADWDJ010000011">
    <property type="protein sequence ID" value="KAG5274000.1"/>
    <property type="molecule type" value="Genomic_DNA"/>
</dbReference>
<evidence type="ECO:0000256" key="1">
    <source>
        <dbReference type="SAM" id="Coils"/>
    </source>
</evidence>
<feature type="compositionally biased region" description="Basic and acidic residues" evidence="2">
    <location>
        <begin position="491"/>
        <end position="501"/>
    </location>
</feature>
<feature type="region of interest" description="Disordered" evidence="2">
    <location>
        <begin position="537"/>
        <end position="590"/>
    </location>
</feature>
<feature type="compositionally biased region" description="Polar residues" evidence="2">
    <location>
        <begin position="335"/>
        <end position="348"/>
    </location>
</feature>
<evidence type="ECO:0000313" key="4">
    <source>
        <dbReference type="Proteomes" id="UP000823561"/>
    </source>
</evidence>
<dbReference type="AlphaFoldDB" id="A0AAV6GGS5"/>
<dbReference type="Pfam" id="PF15485">
    <property type="entry name" value="DUF4643"/>
    <property type="match status" value="1"/>
</dbReference>
<feature type="compositionally biased region" description="Basic and acidic residues" evidence="2">
    <location>
        <begin position="445"/>
        <end position="454"/>
    </location>
</feature>
<sequence length="703" mass="76735">MGGWAVRQGEHWIADPEAAGDWEREGGQEGCLLGQAGATGSPASSSLTHRRLKTKVSKVCHLSSYTIIIWSVVPHESPTLDRIAGVLTYRTVKAQGTSSLSLQTRTKDTGADFLRAMSYGAVFSPGLLSQQYPPPLLPKPGKDNARLQKLLKKSAKKKAAQQSQQIPLPFRSSLSPVNEASPDLERSDHSTPPRTPETPTYATLHPRFSVRPLYQHVASPYPHHRGFTYGKTARFSPQPYGAPSQPAARAVTPRITYTPPLRPAGVSPGPEYEGRRSKTPTLLSVSGELSQKPLETEPPKPQEAKKSPALLPKTKPVPVVERAKPQATEAKQAKSPATSTVPKASVTETPKGKAAIAVPPKPKTPTPGVKIPPAQKQIAAQSTKSKTSEKDSDEPKKQDVKSKILKEQSKVSTKPAVPKDSALGTLTVKASGTQSISSILSPKPKISEPPKADKCGAQPVTKPKEKPADEEKNIKEVKTESKAGEPTLTKTSEEKMEKESAFPKAEPLLKVVKKPKGMMKSKLSGWSRLKKHMVVEVEEPKFPEQPPASATEPKKEIPNGELPKLIMKKKDEDEASSSSQPSEGKDSPRATKMWDAVLFQMFSTKENIMQQIMADKSEEEKKELEKQVATKPEEIPAFAHRLPVLLFSPRFDAKRLREAASRPVTKMSTVFEMALIGRHVKDEEPKQFNRTAKGFNASNPTEA</sequence>
<organism evidence="3 4">
    <name type="scientific">Alosa alosa</name>
    <name type="common">allis shad</name>
    <dbReference type="NCBI Taxonomy" id="278164"/>
    <lineage>
        <taxon>Eukaryota</taxon>
        <taxon>Metazoa</taxon>
        <taxon>Chordata</taxon>
        <taxon>Craniata</taxon>
        <taxon>Vertebrata</taxon>
        <taxon>Euteleostomi</taxon>
        <taxon>Actinopterygii</taxon>
        <taxon>Neopterygii</taxon>
        <taxon>Teleostei</taxon>
        <taxon>Clupei</taxon>
        <taxon>Clupeiformes</taxon>
        <taxon>Clupeoidei</taxon>
        <taxon>Clupeidae</taxon>
        <taxon>Alosa</taxon>
    </lineage>
</organism>
<feature type="coiled-coil region" evidence="1">
    <location>
        <begin position="607"/>
        <end position="634"/>
    </location>
</feature>
<dbReference type="PANTHER" id="PTHR38004">
    <property type="entry name" value="PROLINE-RICH PROTEIN 33"/>
    <property type="match status" value="1"/>
</dbReference>
<evidence type="ECO:0008006" key="5">
    <source>
        <dbReference type="Google" id="ProtNLM"/>
    </source>
</evidence>
<reference evidence="3" key="1">
    <citation type="submission" date="2020-10" db="EMBL/GenBank/DDBJ databases">
        <title>Chromosome-scale genome assembly of the Allis shad, Alosa alosa.</title>
        <authorList>
            <person name="Margot Z."/>
            <person name="Christophe K."/>
            <person name="Cabau C."/>
            <person name="Louis A."/>
            <person name="Berthelot C."/>
            <person name="Parey E."/>
            <person name="Roest Crollius H."/>
            <person name="Montfort J."/>
            <person name="Robinson-Rechavi M."/>
            <person name="Bucao C."/>
            <person name="Bouchez O."/>
            <person name="Gislard M."/>
            <person name="Lluch J."/>
            <person name="Milhes M."/>
            <person name="Lampietro C."/>
            <person name="Lopez Roques C."/>
            <person name="Donnadieu C."/>
            <person name="Braasch I."/>
            <person name="Desvignes T."/>
            <person name="Postlethwait J."/>
            <person name="Bobe J."/>
            <person name="Guiguen Y."/>
        </authorList>
    </citation>
    <scope>NUCLEOTIDE SEQUENCE</scope>
    <source>
        <strain evidence="3">M-15738</strain>
        <tissue evidence="3">Blood</tissue>
    </source>
</reference>
<feature type="compositionally biased region" description="Basic and acidic residues" evidence="2">
    <location>
        <begin position="462"/>
        <end position="483"/>
    </location>
</feature>
<dbReference type="PANTHER" id="PTHR38004:SF1">
    <property type="entry name" value="PROLINE-RICH PROTEIN 33"/>
    <property type="match status" value="1"/>
</dbReference>
<feature type="region of interest" description="Disordered" evidence="2">
    <location>
        <begin position="152"/>
        <end position="205"/>
    </location>
</feature>
<feature type="compositionally biased region" description="Basic and acidic residues" evidence="2">
    <location>
        <begin position="294"/>
        <end position="306"/>
    </location>
</feature>
<gene>
    <name evidence="3" type="ORF">AALO_G00158090</name>
</gene>
<feature type="region of interest" description="Disordered" evidence="2">
    <location>
        <begin position="257"/>
        <end position="502"/>
    </location>
</feature>
<keyword evidence="1" id="KW-0175">Coiled coil</keyword>